<dbReference type="InterPro" id="IPR000709">
    <property type="entry name" value="Leu_Ile_Val-bd"/>
</dbReference>
<evidence type="ECO:0000256" key="1">
    <source>
        <dbReference type="ARBA" id="ARBA00010062"/>
    </source>
</evidence>
<evidence type="ECO:0000313" key="8">
    <source>
        <dbReference type="Proteomes" id="UP001500851"/>
    </source>
</evidence>
<dbReference type="Gene3D" id="3.40.50.2300">
    <property type="match status" value="2"/>
</dbReference>
<evidence type="ECO:0000256" key="2">
    <source>
        <dbReference type="ARBA" id="ARBA00022448"/>
    </source>
</evidence>
<dbReference type="PRINTS" id="PR00337">
    <property type="entry name" value="LEUILEVALBP"/>
</dbReference>
<gene>
    <name evidence="7" type="ORF">GCM10009768_00830</name>
</gene>
<evidence type="ECO:0000313" key="7">
    <source>
        <dbReference type="EMBL" id="GAA1776219.1"/>
    </source>
</evidence>
<feature type="domain" description="Leucine-binding protein" evidence="6">
    <location>
        <begin position="45"/>
        <end position="362"/>
    </location>
</feature>
<keyword evidence="4" id="KW-0029">Amino-acid transport</keyword>
<feature type="chain" id="PRO_5046889938" evidence="5">
    <location>
        <begin position="24"/>
        <end position="388"/>
    </location>
</feature>
<accession>A0ABP4XFV0</accession>
<comment type="caution">
    <text evidence="7">The sequence shown here is derived from an EMBL/GenBank/DDBJ whole genome shotgun (WGS) entry which is preliminary data.</text>
</comment>
<proteinExistence type="inferred from homology"/>
<comment type="similarity">
    <text evidence="1">Belongs to the leucine-binding protein family.</text>
</comment>
<dbReference type="InterPro" id="IPR028082">
    <property type="entry name" value="Peripla_BP_I"/>
</dbReference>
<reference evidence="8" key="1">
    <citation type="journal article" date="2019" name="Int. J. Syst. Evol. Microbiol.">
        <title>The Global Catalogue of Microorganisms (GCM) 10K type strain sequencing project: providing services to taxonomists for standard genome sequencing and annotation.</title>
        <authorList>
            <consortium name="The Broad Institute Genomics Platform"/>
            <consortium name="The Broad Institute Genome Sequencing Center for Infectious Disease"/>
            <person name="Wu L."/>
            <person name="Ma J."/>
        </authorList>
    </citation>
    <scope>NUCLEOTIDE SEQUENCE [LARGE SCALE GENOMIC DNA]</scope>
    <source>
        <strain evidence="8">JCM 14736</strain>
    </source>
</reference>
<evidence type="ECO:0000256" key="5">
    <source>
        <dbReference type="SAM" id="SignalP"/>
    </source>
</evidence>
<dbReference type="PROSITE" id="PS51257">
    <property type="entry name" value="PROKAR_LIPOPROTEIN"/>
    <property type="match status" value="1"/>
</dbReference>
<protein>
    <submittedName>
        <fullName evidence="7">Branched-chain amino acid ABC transporter substrate-binding protein</fullName>
    </submittedName>
</protein>
<feature type="signal peptide" evidence="5">
    <location>
        <begin position="1"/>
        <end position="23"/>
    </location>
</feature>
<name>A0ABP4XFV0_9MICO</name>
<sequence>MFSRPSTRRLAAATALAAGAALALSGCSGGLASGGSGGGDDKGAIKLGMLAPFSGSEAAFGDYMKNGAQLAIDEINAKDGVDGRKLELVTEDDACDATTAVAAAQKLVTAGVKGSVGGYCSGATLPTLPIFKDAGIAMVIPAANSNQLVGQGAFLVNGTGTQQAEAAVKWVTKANAKTVVIVDDNQAYPKDLGDSIEKQASGFTVKREHVNPKEKDFSANVNSILSSKPDYVVWTGYYQAGGLLINQLRGAGYTGPILVGDGSVDAQLSAIAGADSMKDVYGTFTRTPDMLENGDKWIADYKKVSGGKAPGPYSIQTYEAVKVMAQAMTDAKGTDYTKVVDALKGLKDFPLLTGNLTFAADGSREGGGFVIVAPTGTDGAFVLKDDLK</sequence>
<dbReference type="PANTHER" id="PTHR47151">
    <property type="entry name" value="LEU/ILE/VAL-BINDING ABC TRANSPORTER SUBUNIT"/>
    <property type="match status" value="1"/>
</dbReference>
<dbReference type="SUPFAM" id="SSF53822">
    <property type="entry name" value="Periplasmic binding protein-like I"/>
    <property type="match status" value="1"/>
</dbReference>
<dbReference type="PANTHER" id="PTHR47151:SF2">
    <property type="entry name" value="AMINO ACID BINDING PROTEIN"/>
    <property type="match status" value="1"/>
</dbReference>
<evidence type="ECO:0000256" key="3">
    <source>
        <dbReference type="ARBA" id="ARBA00022729"/>
    </source>
</evidence>
<keyword evidence="2" id="KW-0813">Transport</keyword>
<dbReference type="InterPro" id="IPR028081">
    <property type="entry name" value="Leu-bd"/>
</dbReference>
<evidence type="ECO:0000256" key="4">
    <source>
        <dbReference type="ARBA" id="ARBA00022970"/>
    </source>
</evidence>
<dbReference type="Pfam" id="PF13458">
    <property type="entry name" value="Peripla_BP_6"/>
    <property type="match status" value="1"/>
</dbReference>
<dbReference type="CDD" id="cd06342">
    <property type="entry name" value="PBP1_ABC_LIVBP-like"/>
    <property type="match status" value="1"/>
</dbReference>
<keyword evidence="3 5" id="KW-0732">Signal</keyword>
<organism evidence="7 8">
    <name type="scientific">Leucobacter iarius</name>
    <dbReference type="NCBI Taxonomy" id="333963"/>
    <lineage>
        <taxon>Bacteria</taxon>
        <taxon>Bacillati</taxon>
        <taxon>Actinomycetota</taxon>
        <taxon>Actinomycetes</taxon>
        <taxon>Micrococcales</taxon>
        <taxon>Microbacteriaceae</taxon>
        <taxon>Leucobacter</taxon>
    </lineage>
</organism>
<evidence type="ECO:0000259" key="6">
    <source>
        <dbReference type="Pfam" id="PF13458"/>
    </source>
</evidence>
<dbReference type="RefSeq" id="WP_344027848.1">
    <property type="nucleotide sequence ID" value="NZ_BAAAOB010000001.1"/>
</dbReference>
<keyword evidence="8" id="KW-1185">Reference proteome</keyword>
<dbReference type="Proteomes" id="UP001500851">
    <property type="component" value="Unassembled WGS sequence"/>
</dbReference>
<dbReference type="EMBL" id="BAAAOB010000001">
    <property type="protein sequence ID" value="GAA1776219.1"/>
    <property type="molecule type" value="Genomic_DNA"/>
</dbReference>